<dbReference type="PANTHER" id="PTHR35866">
    <property type="entry name" value="PUTATIVE-RELATED"/>
    <property type="match status" value="1"/>
</dbReference>
<dbReference type="EMBL" id="DS990393">
    <property type="protein sequence ID" value="EFR47454.1"/>
    <property type="molecule type" value="Genomic_DNA"/>
</dbReference>
<dbReference type="Proteomes" id="UP000006036">
    <property type="component" value="Chromosome 1"/>
</dbReference>
<evidence type="ECO:0000313" key="2">
    <source>
        <dbReference type="EMBL" id="EFR47454.1"/>
    </source>
</evidence>
<keyword evidence="3" id="KW-1185">Reference proteome</keyword>
<sequence length="130" mass="15109">MNTDKDYPFSFENSACESCGGKCCVGDSGYVFVDIKEMQEIASFLGFSFESFTKTYVRKVGYRFSFIEKPYQNALACVFFDTDSKQCSIYAYRPKQCRTYPFWEAHKNLNKQDLQTLCNECKGIKIKEYV</sequence>
<reference evidence="1 4" key="2">
    <citation type="journal article" date="2012" name="J. Bacteriol.">
        <title>Complete Genome Sequence of Helicobacter cinaedi Type Strain ATCC BAA-847.</title>
        <authorList>
            <person name="Miyoshi-Akiyama T."/>
            <person name="Takeshita N."/>
            <person name="Ohmagari N."/>
            <person name="Kirikae T."/>
        </authorList>
    </citation>
    <scope>NUCLEOTIDE SEQUENCE [LARGE SCALE GENOMIC DNA]</scope>
    <source>
        <strain evidence="1 4">ATCC BAA-847</strain>
    </source>
</reference>
<dbReference type="PANTHER" id="PTHR35866:SF1">
    <property type="entry name" value="YKGJ FAMILY CYSTEINE CLUSTER PROTEIN"/>
    <property type="match status" value="1"/>
</dbReference>
<reference evidence="1" key="3">
    <citation type="submission" date="2012-07" db="EMBL/GenBank/DDBJ databases">
        <authorList>
            <person name="Akiyama T."/>
            <person name="Takeshita N."/>
            <person name="Ohmagari N."/>
            <person name="Kirikae T."/>
        </authorList>
    </citation>
    <scope>NUCLEOTIDE SEQUENCE</scope>
    <source>
        <strain evidence="1">ATCC BAA-847</strain>
    </source>
</reference>
<reference evidence="2" key="1">
    <citation type="submission" date="2008-08" db="EMBL/GenBank/DDBJ databases">
        <title>Annotation of Helicobacter cinaedi strain CCUG 18818.</title>
        <authorList>
            <consortium name="The Broad Institute Genome Sequencing Platform"/>
            <person name="Fox J.G."/>
            <person name="Shen Z."/>
            <person name="Charoenlap N."/>
            <person name="Schauer D.B."/>
            <person name="Ward D."/>
            <person name="Mehta T."/>
            <person name="Young S."/>
            <person name="Jaffe D."/>
            <person name="Gnerre S."/>
            <person name="Berlin A."/>
            <person name="Heiman D."/>
            <person name="Hepburn T."/>
            <person name="Shea T."/>
            <person name="Sykes S."/>
            <person name="Alvarado L."/>
            <person name="Kodira C."/>
            <person name="Borodovsky M."/>
            <person name="Lander E."/>
            <person name="Galagan J."/>
            <person name="Nusbaum C."/>
            <person name="Birren B."/>
        </authorList>
    </citation>
    <scope>NUCLEOTIDE SEQUENCE</scope>
    <source>
        <strain evidence="2">CCUG 18818</strain>
    </source>
</reference>
<protein>
    <recommendedName>
        <fullName evidence="5">Flagellin N-methylase family protein</fullName>
    </recommendedName>
</protein>
<accession>A0AAI8MLC6</accession>
<proteinExistence type="predicted"/>
<dbReference type="RefSeq" id="WP_002957342.1">
    <property type="nucleotide sequence ID" value="NC_020555.1"/>
</dbReference>
<evidence type="ECO:0000313" key="4">
    <source>
        <dbReference type="Proteomes" id="UP000006036"/>
    </source>
</evidence>
<dbReference type="Proteomes" id="UP000005755">
    <property type="component" value="Unassembled WGS sequence"/>
</dbReference>
<evidence type="ECO:0000313" key="1">
    <source>
        <dbReference type="EMBL" id="BAM31444.1"/>
    </source>
</evidence>
<reference evidence="3" key="4">
    <citation type="journal article" date="2014" name="Genome Announc.">
        <title>Draft genome sequences of six enterohepatic helicobacter species isolated from humans and one from rhesus macaques.</title>
        <authorList>
            <person name="Shen Z."/>
            <person name="Sheh A."/>
            <person name="Young S.K."/>
            <person name="Abouelliel A."/>
            <person name="Ward D.V."/>
            <person name="Earl A.M."/>
            <person name="Fox J.G."/>
        </authorList>
    </citation>
    <scope>NUCLEOTIDE SEQUENCE [LARGE SCALE GENOMIC DNA]</scope>
    <source>
        <strain evidence="3">CCUG 18818</strain>
    </source>
</reference>
<evidence type="ECO:0008006" key="5">
    <source>
        <dbReference type="Google" id="ProtNLM"/>
    </source>
</evidence>
<gene>
    <name evidence="1" type="ORF">HCBAA847_0189</name>
    <name evidence="2" type="ORF">HCCG_02002</name>
</gene>
<dbReference type="Pfam" id="PF03692">
    <property type="entry name" value="CxxCxxCC"/>
    <property type="match status" value="1"/>
</dbReference>
<dbReference type="InterPro" id="IPR005358">
    <property type="entry name" value="Puta_zinc/iron-chelating_dom"/>
</dbReference>
<organism evidence="1 4">
    <name type="scientific">Helicobacter cinaedi CCUG 18818 = ATCC BAA-847</name>
    <dbReference type="NCBI Taxonomy" id="537971"/>
    <lineage>
        <taxon>Bacteria</taxon>
        <taxon>Pseudomonadati</taxon>
        <taxon>Campylobacterota</taxon>
        <taxon>Epsilonproteobacteria</taxon>
        <taxon>Campylobacterales</taxon>
        <taxon>Helicobacteraceae</taxon>
        <taxon>Helicobacter</taxon>
    </lineage>
</organism>
<evidence type="ECO:0000313" key="3">
    <source>
        <dbReference type="Proteomes" id="UP000005755"/>
    </source>
</evidence>
<name>A0AAI8MLC6_9HELI</name>
<dbReference type="KEGG" id="hcb:HCBAA847_0189"/>
<dbReference type="AlphaFoldDB" id="A0AAI8MLC6"/>
<dbReference type="EMBL" id="AP012492">
    <property type="protein sequence ID" value="BAM31444.1"/>
    <property type="molecule type" value="Genomic_DNA"/>
</dbReference>